<feature type="compositionally biased region" description="Low complexity" evidence="1">
    <location>
        <begin position="242"/>
        <end position="269"/>
    </location>
</feature>
<feature type="region of interest" description="Disordered" evidence="1">
    <location>
        <begin position="637"/>
        <end position="689"/>
    </location>
</feature>
<dbReference type="OrthoDB" id="5344169at2759"/>
<feature type="compositionally biased region" description="Basic and acidic residues" evidence="1">
    <location>
        <begin position="711"/>
        <end position="726"/>
    </location>
</feature>
<feature type="compositionally biased region" description="Polar residues" evidence="1">
    <location>
        <begin position="419"/>
        <end position="435"/>
    </location>
</feature>
<dbReference type="SUPFAM" id="SSF47459">
    <property type="entry name" value="HLH, helix-loop-helix DNA-binding domain"/>
    <property type="match status" value="1"/>
</dbReference>
<feature type="compositionally biased region" description="Low complexity" evidence="1">
    <location>
        <begin position="727"/>
        <end position="747"/>
    </location>
</feature>
<protein>
    <submittedName>
        <fullName evidence="3">Phosphorus acquisition-controlling protein</fullName>
    </submittedName>
</protein>
<feature type="region of interest" description="Disordered" evidence="1">
    <location>
        <begin position="87"/>
        <end position="121"/>
    </location>
</feature>
<feature type="compositionally biased region" description="Basic residues" evidence="1">
    <location>
        <begin position="293"/>
        <end position="303"/>
    </location>
</feature>
<dbReference type="GeneID" id="71981610"/>
<dbReference type="InterPro" id="IPR036638">
    <property type="entry name" value="HLH_DNA-bd_sf"/>
</dbReference>
<proteinExistence type="predicted"/>
<name>A0A9Q8L760_PASFU</name>
<dbReference type="EMBL" id="CP090163">
    <property type="protein sequence ID" value="UJO12097.1"/>
    <property type="molecule type" value="Genomic_DNA"/>
</dbReference>
<evidence type="ECO:0000313" key="4">
    <source>
        <dbReference type="Proteomes" id="UP000756132"/>
    </source>
</evidence>
<gene>
    <name evidence="3" type="ORF">CLAFUR5_01732</name>
</gene>
<dbReference type="Proteomes" id="UP000756132">
    <property type="component" value="Chromosome 1"/>
</dbReference>
<dbReference type="KEGG" id="ffu:CLAFUR5_01732"/>
<dbReference type="Pfam" id="PF00010">
    <property type="entry name" value="HLH"/>
    <property type="match status" value="1"/>
</dbReference>
<dbReference type="GO" id="GO:0046983">
    <property type="term" value="F:protein dimerization activity"/>
    <property type="evidence" value="ECO:0007669"/>
    <property type="project" value="InterPro"/>
</dbReference>
<feature type="region of interest" description="Disordered" evidence="1">
    <location>
        <begin position="451"/>
        <end position="557"/>
    </location>
</feature>
<feature type="compositionally biased region" description="Low complexity" evidence="1">
    <location>
        <begin position="492"/>
        <end position="509"/>
    </location>
</feature>
<feature type="domain" description="BHLH" evidence="2">
    <location>
        <begin position="613"/>
        <end position="696"/>
    </location>
</feature>
<dbReference type="PROSITE" id="PS50888">
    <property type="entry name" value="BHLH"/>
    <property type="match status" value="1"/>
</dbReference>
<dbReference type="Gene3D" id="4.10.280.10">
    <property type="entry name" value="Helix-loop-helix DNA-binding domain"/>
    <property type="match status" value="1"/>
</dbReference>
<feature type="compositionally biased region" description="Polar residues" evidence="1">
    <location>
        <begin position="465"/>
        <end position="481"/>
    </location>
</feature>
<reference evidence="3" key="1">
    <citation type="submission" date="2021-12" db="EMBL/GenBank/DDBJ databases">
        <authorList>
            <person name="Zaccaron A."/>
            <person name="Stergiopoulos I."/>
        </authorList>
    </citation>
    <scope>NUCLEOTIDE SEQUENCE</scope>
    <source>
        <strain evidence="3">Race5_Kim</strain>
    </source>
</reference>
<feature type="region of interest" description="Disordered" evidence="1">
    <location>
        <begin position="242"/>
        <end position="437"/>
    </location>
</feature>
<accession>A0A9Q8L760</accession>
<dbReference type="CDD" id="cd11392">
    <property type="entry name" value="bHLH_ScPHO4_like"/>
    <property type="match status" value="1"/>
</dbReference>
<feature type="region of interest" description="Disordered" evidence="1">
    <location>
        <begin position="711"/>
        <end position="747"/>
    </location>
</feature>
<dbReference type="AlphaFoldDB" id="A0A9Q8L760"/>
<organism evidence="3 4">
    <name type="scientific">Passalora fulva</name>
    <name type="common">Tomato leaf mold</name>
    <name type="synonym">Cladosporium fulvum</name>
    <dbReference type="NCBI Taxonomy" id="5499"/>
    <lineage>
        <taxon>Eukaryota</taxon>
        <taxon>Fungi</taxon>
        <taxon>Dikarya</taxon>
        <taxon>Ascomycota</taxon>
        <taxon>Pezizomycotina</taxon>
        <taxon>Dothideomycetes</taxon>
        <taxon>Dothideomycetidae</taxon>
        <taxon>Mycosphaerellales</taxon>
        <taxon>Mycosphaerellaceae</taxon>
        <taxon>Fulvia</taxon>
    </lineage>
</organism>
<sequence>MDTSAQQAWSQPDTLDPMAQISNDLDDLGNLFEFGDIDLNIGADAAQYGDHMQQQGTHPSTPFDEISEAQAIAGTAAQDFGTHGQYAMSQAAEHAQHQHQHHFAAQAQTSHPYPVDPMYQPAMHPQYQQQFQYPGMQAYPSNQHIPPTPNSLEMHGEVGRFLQHQLDPQQRALLDQRYQLRKEDAVRASSQSSTPKSWLTSHQIAFTPMVSPAGTPQYNVQPEYTIPGAYFSPLTSPMLHAQNAQHGQHHQQGYYTNPSTAPSSNATSPLDPHAPGNDMEGIEMSLNEAAKASARKSSRRKVATPRSAGPLGRVKQSPIQKAMKRKSGTMLSSFVPPREADREVPRSGSAQPRSAGLQMPRTDSSQDGSISPEPLSEALMAPPPRPGSSVTHSPALAAQRQEGANGSGGKAATPKTILSMRSNQHSGTGDTSQRSDGVDERMDLEDLELPAAAAPEAGPRRSLPQLDTSLTSGHSTENTPRLSARKTPKLGASHTPASARPPSATASPSIMGSPMTASSPGALLKDRKGAEAIGGRGNKKRGSVSASNSSMVSPALRPRISPSIKPLLPEGAALHSPQHALMLASKSNYQNLLEGNQLPGVSYPEHLSTGLTSKRTSHKVAEQGRRNRINEALKEMQSLLPKSATPKLGKDNSNSDGSPEAQTNGDSKESKEDATAKSNNSKAATVESANEYIRNLQKEIAMMQLLKQENEEMKRKLESIDEHGDTATRSSPTNSSSNAKSESPAAT</sequence>
<evidence type="ECO:0000313" key="3">
    <source>
        <dbReference type="EMBL" id="UJO12097.1"/>
    </source>
</evidence>
<feature type="region of interest" description="Disordered" evidence="1">
    <location>
        <begin position="604"/>
        <end position="623"/>
    </location>
</feature>
<dbReference type="InterPro" id="IPR011598">
    <property type="entry name" value="bHLH_dom"/>
</dbReference>
<feature type="compositionally biased region" description="Basic and acidic residues" evidence="1">
    <location>
        <begin position="666"/>
        <end position="675"/>
    </location>
</feature>
<evidence type="ECO:0000259" key="2">
    <source>
        <dbReference type="PROSITE" id="PS50888"/>
    </source>
</evidence>
<dbReference type="RefSeq" id="XP_047756463.1">
    <property type="nucleotide sequence ID" value="XM_047900880.1"/>
</dbReference>
<keyword evidence="4" id="KW-1185">Reference proteome</keyword>
<reference evidence="3" key="2">
    <citation type="journal article" date="2022" name="Microb. Genom.">
        <title>A chromosome-scale genome assembly of the tomato pathogen Cladosporium fulvum reveals a compartmentalized genome architecture and the presence of a dispensable chromosome.</title>
        <authorList>
            <person name="Zaccaron A.Z."/>
            <person name="Chen L.H."/>
            <person name="Samaras A."/>
            <person name="Stergiopoulos I."/>
        </authorList>
    </citation>
    <scope>NUCLEOTIDE SEQUENCE</scope>
    <source>
        <strain evidence="3">Race5_Kim</strain>
    </source>
</reference>
<evidence type="ECO:0000256" key="1">
    <source>
        <dbReference type="SAM" id="MobiDB-lite"/>
    </source>
</evidence>
<feature type="compositionally biased region" description="Polar residues" evidence="1">
    <location>
        <begin position="651"/>
        <end position="665"/>
    </location>
</feature>
<feature type="compositionally biased region" description="Low complexity" evidence="1">
    <location>
        <begin position="543"/>
        <end position="553"/>
    </location>
</feature>
<dbReference type="SMART" id="SM00353">
    <property type="entry name" value="HLH"/>
    <property type="match status" value="1"/>
</dbReference>